<dbReference type="InterPro" id="IPR036890">
    <property type="entry name" value="HATPase_C_sf"/>
</dbReference>
<dbReference type="EC" id="2.7.13.3" evidence="2"/>
<dbReference type="InterPro" id="IPR005467">
    <property type="entry name" value="His_kinase_dom"/>
</dbReference>
<name>A0ABS9BLV2_9BACT</name>
<dbReference type="PROSITE" id="PS50112">
    <property type="entry name" value="PAS"/>
    <property type="match status" value="2"/>
</dbReference>
<evidence type="ECO:0000256" key="4">
    <source>
        <dbReference type="ARBA" id="ARBA00022679"/>
    </source>
</evidence>
<dbReference type="SMART" id="SM00388">
    <property type="entry name" value="HisKA"/>
    <property type="match status" value="1"/>
</dbReference>
<keyword evidence="11" id="KW-1185">Reference proteome</keyword>
<gene>
    <name evidence="10" type="ORF">L0U88_16805</name>
</gene>
<keyword evidence="5" id="KW-0418">Kinase</keyword>
<evidence type="ECO:0000313" key="11">
    <source>
        <dbReference type="Proteomes" id="UP001200145"/>
    </source>
</evidence>
<proteinExistence type="predicted"/>
<keyword evidence="3" id="KW-0597">Phosphoprotein</keyword>
<dbReference type="NCBIfam" id="TIGR00229">
    <property type="entry name" value="sensory_box"/>
    <property type="match status" value="4"/>
</dbReference>
<evidence type="ECO:0000256" key="5">
    <source>
        <dbReference type="ARBA" id="ARBA00022777"/>
    </source>
</evidence>
<evidence type="ECO:0000259" key="7">
    <source>
        <dbReference type="PROSITE" id="PS50109"/>
    </source>
</evidence>
<dbReference type="SUPFAM" id="SSF55874">
    <property type="entry name" value="ATPase domain of HSP90 chaperone/DNA topoisomerase II/histidine kinase"/>
    <property type="match status" value="1"/>
</dbReference>
<dbReference type="InterPro" id="IPR003594">
    <property type="entry name" value="HATPase_dom"/>
</dbReference>
<dbReference type="SMART" id="SM00387">
    <property type="entry name" value="HATPase_c"/>
    <property type="match status" value="1"/>
</dbReference>
<dbReference type="Proteomes" id="UP001200145">
    <property type="component" value="Unassembled WGS sequence"/>
</dbReference>
<dbReference type="InterPro" id="IPR013767">
    <property type="entry name" value="PAS_fold"/>
</dbReference>
<protein>
    <recommendedName>
        <fullName evidence="2">histidine kinase</fullName>
        <ecNumber evidence="2">2.7.13.3</ecNumber>
    </recommendedName>
</protein>
<dbReference type="Gene3D" id="3.30.450.20">
    <property type="entry name" value="PAS domain"/>
    <property type="match status" value="4"/>
</dbReference>
<dbReference type="CDD" id="cd00130">
    <property type="entry name" value="PAS"/>
    <property type="match status" value="3"/>
</dbReference>
<dbReference type="SMART" id="SM00091">
    <property type="entry name" value="PAS"/>
    <property type="match status" value="4"/>
</dbReference>
<evidence type="ECO:0000259" key="8">
    <source>
        <dbReference type="PROSITE" id="PS50112"/>
    </source>
</evidence>
<dbReference type="Pfam" id="PF00512">
    <property type="entry name" value="HisKA"/>
    <property type="match status" value="1"/>
</dbReference>
<dbReference type="SMART" id="SM00086">
    <property type="entry name" value="PAC"/>
    <property type="match status" value="4"/>
</dbReference>
<dbReference type="Pfam" id="PF02518">
    <property type="entry name" value="HATPase_c"/>
    <property type="match status" value="1"/>
</dbReference>
<keyword evidence="4" id="KW-0808">Transferase</keyword>
<dbReference type="CDD" id="cd00082">
    <property type="entry name" value="HisKA"/>
    <property type="match status" value="1"/>
</dbReference>
<sequence>MSKLESGILEEYERIMDASLDIICTMNRDGMFTRISTAATRILGYNTEELIGKPYLSFIEEHDQQATVAMLANAISGQPVSFFDNKVISKNRQSITIRWSINWNKSAQALFCIGRDVTERVKNEQRLEQSERWYRNLFHHNPLPMWIIDPDTKQFLEVNEKAINHYGYSREEFLQMTAHDIRPEADRERLKKVQRIREGNNLVHKGRWKHIKKNGEIIDIEITSHQIEFNGKLASLILSNDITDRLKLELQKKEEERNKIALINTTSDMIWSIDAGYNLLAANRSFIETTERTSNVSIQVGDNMLLESSYPKEHIQYWKTLYNRALSGESFHMQSLDVYTEPGEEIWWETSFNPIREEQKIVGVACHSRNITQNRKYQSELWQLNQKLETAQKLAKLGYWELNMKTNELFWTHEVYTIWGRHPSNFQPSFELFLETLHPDDRETFLKKRAQVLNGNDSLDFEHRILLPDGTIRYVHERGNLFKDQHGKPMRYSGTVQDITQRKLYEQALEKANQELSERAEQLSRSNAELERFAFIASHDLQEPLRMVSSFLQLVEKRYKDKLDEAGKQYIQYAVSGAERMKKLINDLLAYSRLENTAVELTQVDMNQVLNEVANNLQETIAENNAILTINPMPILSNGNFSGLVQLLQNLIGNAIKYRSELQPEIRISAKEEDNHWQFAVKDNGIGIESDYFEKIFVIFQRLHNMSEYSGTGIGLAICKKIVEQHKGKIWVYSKENEGSTFYFTIKK</sequence>
<dbReference type="PANTHER" id="PTHR43304">
    <property type="entry name" value="PHYTOCHROME-LIKE PROTEIN CPH1"/>
    <property type="match status" value="1"/>
</dbReference>
<dbReference type="Gene3D" id="1.10.287.130">
    <property type="match status" value="1"/>
</dbReference>
<accession>A0ABS9BLV2</accession>
<evidence type="ECO:0000256" key="2">
    <source>
        <dbReference type="ARBA" id="ARBA00012438"/>
    </source>
</evidence>
<dbReference type="SUPFAM" id="SSF47384">
    <property type="entry name" value="Homodimeric domain of signal transducing histidine kinase"/>
    <property type="match status" value="1"/>
</dbReference>
<feature type="coiled-coil region" evidence="6">
    <location>
        <begin position="502"/>
        <end position="533"/>
    </location>
</feature>
<dbReference type="InterPro" id="IPR013656">
    <property type="entry name" value="PAS_4"/>
</dbReference>
<dbReference type="InterPro" id="IPR004358">
    <property type="entry name" value="Sig_transdc_His_kin-like_C"/>
</dbReference>
<organism evidence="10 11">
    <name type="scientific">Flavihumibacter fluminis</name>
    <dbReference type="NCBI Taxonomy" id="2909236"/>
    <lineage>
        <taxon>Bacteria</taxon>
        <taxon>Pseudomonadati</taxon>
        <taxon>Bacteroidota</taxon>
        <taxon>Chitinophagia</taxon>
        <taxon>Chitinophagales</taxon>
        <taxon>Chitinophagaceae</taxon>
        <taxon>Flavihumibacter</taxon>
    </lineage>
</organism>
<evidence type="ECO:0000256" key="1">
    <source>
        <dbReference type="ARBA" id="ARBA00000085"/>
    </source>
</evidence>
<dbReference type="Gene3D" id="2.10.70.100">
    <property type="match status" value="1"/>
</dbReference>
<dbReference type="InterPro" id="IPR003661">
    <property type="entry name" value="HisK_dim/P_dom"/>
</dbReference>
<feature type="domain" description="Histidine kinase" evidence="7">
    <location>
        <begin position="536"/>
        <end position="748"/>
    </location>
</feature>
<keyword evidence="6" id="KW-0175">Coiled coil</keyword>
<dbReference type="Pfam" id="PF08447">
    <property type="entry name" value="PAS_3"/>
    <property type="match status" value="1"/>
</dbReference>
<evidence type="ECO:0000259" key="9">
    <source>
        <dbReference type="PROSITE" id="PS50113"/>
    </source>
</evidence>
<dbReference type="InterPro" id="IPR000014">
    <property type="entry name" value="PAS"/>
</dbReference>
<dbReference type="InterPro" id="IPR035965">
    <property type="entry name" value="PAS-like_dom_sf"/>
</dbReference>
<dbReference type="InterPro" id="IPR052162">
    <property type="entry name" value="Sensor_kinase/Photoreceptor"/>
</dbReference>
<dbReference type="PRINTS" id="PR00344">
    <property type="entry name" value="BCTRLSENSOR"/>
</dbReference>
<dbReference type="Pfam" id="PF00989">
    <property type="entry name" value="PAS"/>
    <property type="match status" value="1"/>
</dbReference>
<feature type="domain" description="PAS" evidence="8">
    <location>
        <begin position="130"/>
        <end position="200"/>
    </location>
</feature>
<dbReference type="InterPro" id="IPR013655">
    <property type="entry name" value="PAS_fold_3"/>
</dbReference>
<reference evidence="10 11" key="1">
    <citation type="submission" date="2022-01" db="EMBL/GenBank/DDBJ databases">
        <title>Flavihumibacter sp. nov., isolated from sediment of a river.</title>
        <authorList>
            <person name="Liu H."/>
        </authorList>
    </citation>
    <scope>NUCLEOTIDE SEQUENCE [LARGE SCALE GENOMIC DNA]</scope>
    <source>
        <strain evidence="10 11">RY-1</strain>
    </source>
</reference>
<dbReference type="PROSITE" id="PS50109">
    <property type="entry name" value="HIS_KIN"/>
    <property type="match status" value="1"/>
</dbReference>
<dbReference type="InterPro" id="IPR036097">
    <property type="entry name" value="HisK_dim/P_sf"/>
</dbReference>
<comment type="caution">
    <text evidence="10">The sequence shown here is derived from an EMBL/GenBank/DDBJ whole genome shotgun (WGS) entry which is preliminary data.</text>
</comment>
<evidence type="ECO:0000256" key="3">
    <source>
        <dbReference type="ARBA" id="ARBA00022553"/>
    </source>
</evidence>
<dbReference type="EMBL" id="JAKEVY010000004">
    <property type="protein sequence ID" value="MCF1716305.1"/>
    <property type="molecule type" value="Genomic_DNA"/>
</dbReference>
<evidence type="ECO:0000256" key="6">
    <source>
        <dbReference type="SAM" id="Coils"/>
    </source>
</evidence>
<dbReference type="InterPro" id="IPR000700">
    <property type="entry name" value="PAS-assoc_C"/>
</dbReference>
<dbReference type="Pfam" id="PF08448">
    <property type="entry name" value="PAS_4"/>
    <property type="match status" value="1"/>
</dbReference>
<dbReference type="Pfam" id="PF13426">
    <property type="entry name" value="PAS_9"/>
    <property type="match status" value="1"/>
</dbReference>
<dbReference type="PROSITE" id="PS50113">
    <property type="entry name" value="PAC"/>
    <property type="match status" value="1"/>
</dbReference>
<dbReference type="SUPFAM" id="SSF55785">
    <property type="entry name" value="PYP-like sensor domain (PAS domain)"/>
    <property type="match status" value="4"/>
</dbReference>
<dbReference type="RefSeq" id="WP_234867375.1">
    <property type="nucleotide sequence ID" value="NZ_JAKEVY010000004.1"/>
</dbReference>
<dbReference type="InterPro" id="IPR001610">
    <property type="entry name" value="PAC"/>
</dbReference>
<dbReference type="PANTHER" id="PTHR43304:SF1">
    <property type="entry name" value="PAC DOMAIN-CONTAINING PROTEIN"/>
    <property type="match status" value="1"/>
</dbReference>
<dbReference type="Gene3D" id="3.30.565.10">
    <property type="entry name" value="Histidine kinase-like ATPase, C-terminal domain"/>
    <property type="match status" value="1"/>
</dbReference>
<feature type="domain" description="PAC" evidence="9">
    <location>
        <begin position="459"/>
        <end position="511"/>
    </location>
</feature>
<comment type="catalytic activity">
    <reaction evidence="1">
        <text>ATP + protein L-histidine = ADP + protein N-phospho-L-histidine.</text>
        <dbReference type="EC" id="2.7.13.3"/>
    </reaction>
</comment>
<evidence type="ECO:0000313" key="10">
    <source>
        <dbReference type="EMBL" id="MCF1716305.1"/>
    </source>
</evidence>
<feature type="domain" description="PAS" evidence="8">
    <location>
        <begin position="8"/>
        <end position="78"/>
    </location>
</feature>